<reference evidence="1" key="1">
    <citation type="journal article" date="2014" name="Front. Microbiol.">
        <title>High frequency of phylogenetically diverse reductive dehalogenase-homologous genes in deep subseafloor sedimentary metagenomes.</title>
        <authorList>
            <person name="Kawai M."/>
            <person name="Futagami T."/>
            <person name="Toyoda A."/>
            <person name="Takaki Y."/>
            <person name="Nishi S."/>
            <person name="Hori S."/>
            <person name="Arai W."/>
            <person name="Tsubouchi T."/>
            <person name="Morono Y."/>
            <person name="Uchiyama I."/>
            <person name="Ito T."/>
            <person name="Fujiyama A."/>
            <person name="Inagaki F."/>
            <person name="Takami H."/>
        </authorList>
    </citation>
    <scope>NUCLEOTIDE SEQUENCE</scope>
    <source>
        <strain evidence="1">Expedition CK06-06</strain>
    </source>
</reference>
<dbReference type="AlphaFoldDB" id="X1LKT8"/>
<accession>X1LKT8</accession>
<comment type="caution">
    <text evidence="1">The sequence shown here is derived from an EMBL/GenBank/DDBJ whole genome shotgun (WGS) entry which is preliminary data.</text>
</comment>
<organism evidence="1">
    <name type="scientific">marine sediment metagenome</name>
    <dbReference type="NCBI Taxonomy" id="412755"/>
    <lineage>
        <taxon>unclassified sequences</taxon>
        <taxon>metagenomes</taxon>
        <taxon>ecological metagenomes</taxon>
    </lineage>
</organism>
<sequence length="60" mass="6863">RTERGNLLNEEEVQTLVEGKEVIGSPDTAFLSPFGQRIVIVRQAGIEEIRARERQNAERR</sequence>
<name>X1LKT8_9ZZZZ</name>
<proteinExistence type="predicted"/>
<gene>
    <name evidence="1" type="ORF">S06H3_36963</name>
</gene>
<dbReference type="EMBL" id="BARV01022411">
    <property type="protein sequence ID" value="GAI19967.1"/>
    <property type="molecule type" value="Genomic_DNA"/>
</dbReference>
<feature type="non-terminal residue" evidence="1">
    <location>
        <position position="1"/>
    </location>
</feature>
<protein>
    <submittedName>
        <fullName evidence="1">Uncharacterized protein</fullName>
    </submittedName>
</protein>
<evidence type="ECO:0000313" key="1">
    <source>
        <dbReference type="EMBL" id="GAI19967.1"/>
    </source>
</evidence>